<evidence type="ECO:0000259" key="3">
    <source>
        <dbReference type="PROSITE" id="PS50026"/>
    </source>
</evidence>
<dbReference type="Gene3D" id="3.90.215.10">
    <property type="entry name" value="Gamma Fibrinogen, chain A, domain 1"/>
    <property type="match status" value="2"/>
</dbReference>
<keyword evidence="6" id="KW-1185">Reference proteome</keyword>
<protein>
    <submittedName>
        <fullName evidence="5">Ryncolin-4</fullName>
    </submittedName>
</protein>
<evidence type="ECO:0000259" key="4">
    <source>
        <dbReference type="PROSITE" id="PS51406"/>
    </source>
</evidence>
<dbReference type="CDD" id="cd00087">
    <property type="entry name" value="FReD"/>
    <property type="match status" value="1"/>
</dbReference>
<accession>A0A9Q1BUL3</accession>
<dbReference type="OrthoDB" id="9990035at2759"/>
<dbReference type="Proteomes" id="UP001152320">
    <property type="component" value="Chromosome 11"/>
</dbReference>
<dbReference type="PROSITE" id="PS51406">
    <property type="entry name" value="FIBRINOGEN_C_2"/>
    <property type="match status" value="2"/>
</dbReference>
<evidence type="ECO:0000313" key="6">
    <source>
        <dbReference type="Proteomes" id="UP001152320"/>
    </source>
</evidence>
<feature type="domain" description="Fibrinogen C-terminal" evidence="4">
    <location>
        <begin position="35"/>
        <end position="172"/>
    </location>
</feature>
<dbReference type="InterPro" id="IPR050373">
    <property type="entry name" value="Fibrinogen_C-term_domain"/>
</dbReference>
<gene>
    <name evidence="5" type="ORF">HOLleu_23773</name>
</gene>
<dbReference type="InterPro" id="IPR002181">
    <property type="entry name" value="Fibrinogen_a/b/g_C_dom"/>
</dbReference>
<dbReference type="SMART" id="SM00186">
    <property type="entry name" value="FBG"/>
    <property type="match status" value="2"/>
</dbReference>
<proteinExistence type="predicted"/>
<feature type="signal peptide" evidence="2">
    <location>
        <begin position="1"/>
        <end position="26"/>
    </location>
</feature>
<dbReference type="PROSITE" id="PS50026">
    <property type="entry name" value="EGF_3"/>
    <property type="match status" value="1"/>
</dbReference>
<keyword evidence="1" id="KW-0245">EGF-like domain</keyword>
<dbReference type="InterPro" id="IPR036056">
    <property type="entry name" value="Fibrinogen-like_C"/>
</dbReference>
<dbReference type="EMBL" id="JAIZAY010000011">
    <property type="protein sequence ID" value="KAJ8033513.1"/>
    <property type="molecule type" value="Genomic_DNA"/>
</dbReference>
<name>A0A9Q1BUL3_HOLLE</name>
<dbReference type="PROSITE" id="PS01186">
    <property type="entry name" value="EGF_2"/>
    <property type="match status" value="1"/>
</dbReference>
<organism evidence="5 6">
    <name type="scientific">Holothuria leucospilota</name>
    <name type="common">Black long sea cucumber</name>
    <name type="synonym">Mertensiothuria leucospilota</name>
    <dbReference type="NCBI Taxonomy" id="206669"/>
    <lineage>
        <taxon>Eukaryota</taxon>
        <taxon>Metazoa</taxon>
        <taxon>Echinodermata</taxon>
        <taxon>Eleutherozoa</taxon>
        <taxon>Echinozoa</taxon>
        <taxon>Holothuroidea</taxon>
        <taxon>Aspidochirotacea</taxon>
        <taxon>Aspidochirotida</taxon>
        <taxon>Holothuriidae</taxon>
        <taxon>Holothuria</taxon>
    </lineage>
</organism>
<feature type="chain" id="PRO_5040122485" evidence="2">
    <location>
        <begin position="27"/>
        <end position="528"/>
    </location>
</feature>
<dbReference type="InterPro" id="IPR014716">
    <property type="entry name" value="Fibrinogen_a/b/g_C_1"/>
</dbReference>
<dbReference type="Pfam" id="PF00147">
    <property type="entry name" value="Fibrinogen_C"/>
    <property type="match status" value="2"/>
</dbReference>
<comment type="caution">
    <text evidence="1">Lacks conserved residue(s) required for the propagation of feature annotation.</text>
</comment>
<feature type="domain" description="Fibrinogen C-terminal" evidence="4">
    <location>
        <begin position="285"/>
        <end position="527"/>
    </location>
</feature>
<keyword evidence="2" id="KW-0732">Signal</keyword>
<evidence type="ECO:0000313" key="5">
    <source>
        <dbReference type="EMBL" id="KAJ8033513.1"/>
    </source>
</evidence>
<comment type="caution">
    <text evidence="5">The sequence shown here is derived from an EMBL/GenBank/DDBJ whole genome shotgun (WGS) entry which is preliminary data.</text>
</comment>
<feature type="domain" description="EGF-like" evidence="3">
    <location>
        <begin position="246"/>
        <end position="285"/>
    </location>
</feature>
<dbReference type="InterPro" id="IPR000742">
    <property type="entry name" value="EGF"/>
</dbReference>
<reference evidence="5" key="1">
    <citation type="submission" date="2021-10" db="EMBL/GenBank/DDBJ databases">
        <title>Tropical sea cucumber genome reveals ecological adaptation and Cuvierian tubules defense mechanism.</title>
        <authorList>
            <person name="Chen T."/>
        </authorList>
    </citation>
    <scope>NUCLEOTIDE SEQUENCE</scope>
    <source>
        <strain evidence="5">Nanhai2018</strain>
        <tissue evidence="5">Muscle</tissue>
    </source>
</reference>
<dbReference type="NCBIfam" id="NF040941">
    <property type="entry name" value="GGGWT_bact"/>
    <property type="match status" value="2"/>
</dbReference>
<evidence type="ECO:0000256" key="1">
    <source>
        <dbReference type="PROSITE-ProRule" id="PRU00076"/>
    </source>
</evidence>
<dbReference type="SUPFAM" id="SSF56496">
    <property type="entry name" value="Fibrinogen C-terminal domain-like"/>
    <property type="match status" value="2"/>
</dbReference>
<dbReference type="PANTHER" id="PTHR19143">
    <property type="entry name" value="FIBRINOGEN/TENASCIN/ANGIOPOEITIN"/>
    <property type="match status" value="1"/>
</dbReference>
<dbReference type="AlphaFoldDB" id="A0A9Q1BUL3"/>
<evidence type="ECO:0000256" key="2">
    <source>
        <dbReference type="SAM" id="SignalP"/>
    </source>
</evidence>
<sequence length="528" mass="60000">MYNLGRLHTMSVLLLVGLFGVKVTSTQEGPSYFFYQQPEYPRDCKEVREQCSSNNLNGVYTIKPDGYSHPFEVYCDNEVGSGGWTVIQRRIDGSLTFQRNWKDYRSGFGFLSSEFWIGNDKLSYLTNQAVYELRIDMVLSNGSSLFIKYNSFRISDEWRHYAIATVEEFTGNSSCVVSMCPAGTKHGHCTCQRFCTDHVGMTNCEDDCTETCVSEGCYITETSSRILNGESYINNGCTQNCTCINNQLSCDTNYECSPDATCGVQNGVRRCYCNEGFDGNGETCSRTVSVFRDYYDAYQAGQTTDGVYSVLPTGWSGSAFEVFCNMTIDGGGWTVFQRRIDGVTDFYRDWAQYKQGFGTKNQGNDFWLGNEQLHYLTNQKDYILRIDIIISSDVALYNEYTSFSIGNESTKYQMNYGSYRGGNAGNYLYYNNGGRFSTHDQDNDECIHFDCSEGHRGGWWYNPVDYGTCTECYYSNPFCYYFETRSDCHNICSATNPNGVHNGANGQNIFYYNCNNKFIEMKIRPSSA</sequence>
<dbReference type="GO" id="GO:0005615">
    <property type="term" value="C:extracellular space"/>
    <property type="evidence" value="ECO:0007669"/>
    <property type="project" value="TreeGrafter"/>
</dbReference>